<reference evidence="4" key="1">
    <citation type="submission" date="2018-01" db="EMBL/GenBank/DDBJ databases">
        <title>Draft Genome Sequence of the Radioresistant Bacterium Deinococcus aerius TR0125, Isolated from the Higher Atmosphere above Japan.</title>
        <authorList>
            <person name="Satoh K."/>
            <person name="Arai H."/>
            <person name="Sanzen T."/>
            <person name="Kawaguchi Y."/>
            <person name="Hayashi H."/>
            <person name="Yokobori S."/>
            <person name="Yamagishi A."/>
            <person name="Oono Y."/>
            <person name="Narumi I."/>
        </authorList>
    </citation>
    <scope>NUCLEOTIDE SEQUENCE [LARGE SCALE GENOMIC DNA]</scope>
    <source>
        <strain evidence="4">TR0125</strain>
    </source>
</reference>
<evidence type="ECO:0000313" key="4">
    <source>
        <dbReference type="Proteomes" id="UP000236569"/>
    </source>
</evidence>
<dbReference type="Proteomes" id="UP000236569">
    <property type="component" value="Unassembled WGS sequence"/>
</dbReference>
<keyword evidence="2" id="KW-0732">Signal</keyword>
<feature type="region of interest" description="Disordered" evidence="1">
    <location>
        <begin position="48"/>
        <end position="71"/>
    </location>
</feature>
<gene>
    <name evidence="3" type="ORF">DAERI_070014</name>
</gene>
<keyword evidence="4" id="KW-1185">Reference proteome</keyword>
<comment type="caution">
    <text evidence="3">The sequence shown here is derived from an EMBL/GenBank/DDBJ whole genome shotgun (WGS) entry which is preliminary data.</text>
</comment>
<evidence type="ECO:0000256" key="1">
    <source>
        <dbReference type="SAM" id="MobiDB-lite"/>
    </source>
</evidence>
<name>A0A2I9D5T2_9DEIO</name>
<accession>A0A2I9D5T2</accession>
<feature type="signal peptide" evidence="2">
    <location>
        <begin position="1"/>
        <end position="26"/>
    </location>
</feature>
<sequence length="71" mass="7288">MKVNAGRKVGTVLLVVLLGVLTGAQAGGAKDYGQRGVTQPDNLVQPLAGPKDFGQRGVIQPDGGAKEFGDR</sequence>
<dbReference type="AlphaFoldDB" id="A0A2I9D5T2"/>
<proteinExistence type="predicted"/>
<evidence type="ECO:0000256" key="2">
    <source>
        <dbReference type="SAM" id="SignalP"/>
    </source>
</evidence>
<protein>
    <submittedName>
        <fullName evidence="3">Uncharacterized protein</fullName>
    </submittedName>
</protein>
<organism evidence="3 4">
    <name type="scientific">Deinococcus aerius</name>
    <dbReference type="NCBI Taxonomy" id="200253"/>
    <lineage>
        <taxon>Bacteria</taxon>
        <taxon>Thermotogati</taxon>
        <taxon>Deinococcota</taxon>
        <taxon>Deinococci</taxon>
        <taxon>Deinococcales</taxon>
        <taxon>Deinococcaceae</taxon>
        <taxon>Deinococcus</taxon>
    </lineage>
</organism>
<evidence type="ECO:0000313" key="3">
    <source>
        <dbReference type="EMBL" id="GBF06016.1"/>
    </source>
</evidence>
<feature type="chain" id="PRO_5014412515" evidence="2">
    <location>
        <begin position="27"/>
        <end position="71"/>
    </location>
</feature>
<dbReference type="EMBL" id="BFAG01000007">
    <property type="protein sequence ID" value="GBF06016.1"/>
    <property type="molecule type" value="Genomic_DNA"/>
</dbReference>